<organism evidence="1">
    <name type="scientific">hydrothermal vent metagenome</name>
    <dbReference type="NCBI Taxonomy" id="652676"/>
    <lineage>
        <taxon>unclassified sequences</taxon>
        <taxon>metagenomes</taxon>
        <taxon>ecological metagenomes</taxon>
    </lineage>
</organism>
<dbReference type="AlphaFoldDB" id="A0A3B0TJV7"/>
<accession>A0A3B0TJV7</accession>
<sequence length="36" mass="3820">MANYLLAYSGTTPPESEEGMANVMEAWGAWFGALGP</sequence>
<protein>
    <submittedName>
        <fullName evidence="1">Uncharacterized protein</fullName>
    </submittedName>
</protein>
<name>A0A3B0TJV7_9ZZZZ</name>
<dbReference type="EMBL" id="UOEK01000397">
    <property type="protein sequence ID" value="VAW07336.1"/>
    <property type="molecule type" value="Genomic_DNA"/>
</dbReference>
<evidence type="ECO:0000313" key="1">
    <source>
        <dbReference type="EMBL" id="VAW07336.1"/>
    </source>
</evidence>
<reference evidence="1" key="1">
    <citation type="submission" date="2018-06" db="EMBL/GenBank/DDBJ databases">
        <authorList>
            <person name="Zhirakovskaya E."/>
        </authorList>
    </citation>
    <scope>NUCLEOTIDE SEQUENCE</scope>
</reference>
<gene>
    <name evidence="1" type="ORF">MNBD_ACTINO02-1512</name>
</gene>
<feature type="non-terminal residue" evidence="1">
    <location>
        <position position="36"/>
    </location>
</feature>
<proteinExistence type="predicted"/>